<keyword evidence="2" id="KW-1185">Reference proteome</keyword>
<reference evidence="2" key="1">
    <citation type="journal article" date="2024" name="Proc. Natl. Acad. Sci. U.S.A.">
        <title>Extraordinary preservation of gene collinearity over three hundred million years revealed in homosporous lycophytes.</title>
        <authorList>
            <person name="Li C."/>
            <person name="Wickell D."/>
            <person name="Kuo L.Y."/>
            <person name="Chen X."/>
            <person name="Nie B."/>
            <person name="Liao X."/>
            <person name="Peng D."/>
            <person name="Ji J."/>
            <person name="Jenkins J."/>
            <person name="Williams M."/>
            <person name="Shu S."/>
            <person name="Plott C."/>
            <person name="Barry K."/>
            <person name="Rajasekar S."/>
            <person name="Grimwood J."/>
            <person name="Han X."/>
            <person name="Sun S."/>
            <person name="Hou Z."/>
            <person name="He W."/>
            <person name="Dai G."/>
            <person name="Sun C."/>
            <person name="Schmutz J."/>
            <person name="Leebens-Mack J.H."/>
            <person name="Li F.W."/>
            <person name="Wang L."/>
        </authorList>
    </citation>
    <scope>NUCLEOTIDE SEQUENCE [LARGE SCALE GENOMIC DNA]</scope>
    <source>
        <strain evidence="2">cv. PW_Plant_1</strain>
    </source>
</reference>
<accession>A0ACC2EFX2</accession>
<organism evidence="1 2">
    <name type="scientific">Diphasiastrum complanatum</name>
    <name type="common">Issler's clubmoss</name>
    <name type="synonym">Lycopodium complanatum</name>
    <dbReference type="NCBI Taxonomy" id="34168"/>
    <lineage>
        <taxon>Eukaryota</taxon>
        <taxon>Viridiplantae</taxon>
        <taxon>Streptophyta</taxon>
        <taxon>Embryophyta</taxon>
        <taxon>Tracheophyta</taxon>
        <taxon>Lycopodiopsida</taxon>
        <taxon>Lycopodiales</taxon>
        <taxon>Lycopodiaceae</taxon>
        <taxon>Lycopodioideae</taxon>
        <taxon>Diphasiastrum</taxon>
    </lineage>
</organism>
<evidence type="ECO:0000313" key="1">
    <source>
        <dbReference type="EMBL" id="KAJ7565247.1"/>
    </source>
</evidence>
<evidence type="ECO:0000313" key="2">
    <source>
        <dbReference type="Proteomes" id="UP001162992"/>
    </source>
</evidence>
<name>A0ACC2EFX2_DIPCM</name>
<sequence length="836" mass="93821">MDSNSVAVAVSSGKSASAVKWALKNLVSSEEIVTLLHVRTPVNFIPAPLGGNVHISQVSPEIVKAHFHEIEVRTSRLMKTFARLCDAHKVNSEILVVEANSIERALVEEISKREITRLVLGSSSHSIFTRTLIRPGLAAYVSRNAPDFCSVYIISKQRLSSMKKSIRRLESNISLSSSPSSAAELGKFLHTQRSSISSLVEDEVQEHDPSLCRQGEREHHLLRYLSLPADTRSADCVISRRDHFASSGFFNVSHVQERSYPQMARNEFLGDQNFSRISNPHQQRPEVPQSYEETESHHDSEWSWPDEMVSCEHPYALTYPDNRFYGSTSQSYVGNIDDQVEKLTWQLEHAYHLAKKAHEDAETEALKAEHDAILAAEKAKDAALQLEEVTWHVEALKALQLAEARAAEETRKLQEALAEVQIARRAAEEERRRRREAEFQSIQDEEERIAVTQALEQAQQQYRIYSFDEILAATDNLSEANRLGEGGYGVVYKGKLHHINVAIKVLKENASQGLAQFQHEVEVLRRIHHPHMVLLLGCCPEKGCLVYEFMANGSLEDRLECLGGTPPLPWYTRFRIAAEVAMALLFLHGSNPEPIVHRDLKPGNILLDRNFVGKLGDVGLARLIPESMAEMNSTFFLDSKPVGTIAYIDPEYYQTGCFGRKSDVYAFGVVLLRLLTGKPPVGLIKYVRDAFDSGSFPNILDQSAGDWPLEEATQVALLAVNCVDFSHKKRPDLETCILPILEGVREAADTLAVKNLIKQPNSKDDVPEMFTCPILREVMEDPVIAADGYTYEYAAIKQWLQEHDTSPLTNLPLPHMSLISNIPLRSVITHWQAAFG</sequence>
<dbReference type="Proteomes" id="UP001162992">
    <property type="component" value="Chromosome 2"/>
</dbReference>
<gene>
    <name evidence="1" type="ORF">O6H91_02G053500</name>
</gene>
<comment type="caution">
    <text evidence="1">The sequence shown here is derived from an EMBL/GenBank/DDBJ whole genome shotgun (WGS) entry which is preliminary data.</text>
</comment>
<proteinExistence type="predicted"/>
<protein>
    <submittedName>
        <fullName evidence="1">Uncharacterized protein</fullName>
    </submittedName>
</protein>
<dbReference type="EMBL" id="CM055093">
    <property type="protein sequence ID" value="KAJ7565247.1"/>
    <property type="molecule type" value="Genomic_DNA"/>
</dbReference>